<dbReference type="RefSeq" id="XP_001313363.1">
    <property type="nucleotide sequence ID" value="XM_001313362.1"/>
</dbReference>
<dbReference type="Pfam" id="PF01920">
    <property type="entry name" value="Prefoldin_2"/>
    <property type="match status" value="1"/>
</dbReference>
<dbReference type="GO" id="GO:0051082">
    <property type="term" value="F:unfolded protein binding"/>
    <property type="evidence" value="ECO:0007669"/>
    <property type="project" value="InterPro"/>
</dbReference>
<dbReference type="Proteomes" id="UP000001542">
    <property type="component" value="Unassembled WGS sequence"/>
</dbReference>
<keyword evidence="2" id="KW-0143">Chaperone</keyword>
<dbReference type="SUPFAM" id="SSF46579">
    <property type="entry name" value="Prefoldin"/>
    <property type="match status" value="1"/>
</dbReference>
<dbReference type="AlphaFoldDB" id="A2F3R2"/>
<dbReference type="GO" id="GO:0016272">
    <property type="term" value="C:prefoldin complex"/>
    <property type="evidence" value="ECO:0007669"/>
    <property type="project" value="InterPro"/>
</dbReference>
<dbReference type="OMA" id="TNDLREH"/>
<dbReference type="PANTHER" id="PTHR13303">
    <property type="entry name" value="PREFOLDIN SUBUNIT 2"/>
    <property type="match status" value="1"/>
</dbReference>
<dbReference type="eggNOG" id="KOG4098">
    <property type="taxonomic scope" value="Eukaryota"/>
</dbReference>
<dbReference type="SMR" id="A2F3R2"/>
<reference evidence="4" key="2">
    <citation type="journal article" date="2007" name="Science">
        <title>Draft genome sequence of the sexually transmitted pathogen Trichomonas vaginalis.</title>
        <authorList>
            <person name="Carlton J.M."/>
            <person name="Hirt R.P."/>
            <person name="Silva J.C."/>
            <person name="Delcher A.L."/>
            <person name="Schatz M."/>
            <person name="Zhao Q."/>
            <person name="Wortman J.R."/>
            <person name="Bidwell S.L."/>
            <person name="Alsmark U.C.M."/>
            <person name="Besteiro S."/>
            <person name="Sicheritz-Ponten T."/>
            <person name="Noel C.J."/>
            <person name="Dacks J.B."/>
            <person name="Foster P.G."/>
            <person name="Simillion C."/>
            <person name="Van de Peer Y."/>
            <person name="Miranda-Saavedra D."/>
            <person name="Barton G.J."/>
            <person name="Westrop G.D."/>
            <person name="Mueller S."/>
            <person name="Dessi D."/>
            <person name="Fiori P.L."/>
            <person name="Ren Q."/>
            <person name="Paulsen I."/>
            <person name="Zhang H."/>
            <person name="Bastida-Corcuera F.D."/>
            <person name="Simoes-Barbosa A."/>
            <person name="Brown M.T."/>
            <person name="Hayes R.D."/>
            <person name="Mukherjee M."/>
            <person name="Okumura C.Y."/>
            <person name="Schneider R."/>
            <person name="Smith A.J."/>
            <person name="Vanacova S."/>
            <person name="Villalvazo M."/>
            <person name="Haas B.J."/>
            <person name="Pertea M."/>
            <person name="Feldblyum T.V."/>
            <person name="Utterback T.R."/>
            <person name="Shu C.L."/>
            <person name="Osoegawa K."/>
            <person name="de Jong P.J."/>
            <person name="Hrdy I."/>
            <person name="Horvathova L."/>
            <person name="Zubacova Z."/>
            <person name="Dolezal P."/>
            <person name="Malik S.B."/>
            <person name="Logsdon J.M. Jr."/>
            <person name="Henze K."/>
            <person name="Gupta A."/>
            <person name="Wang C.C."/>
            <person name="Dunne R.L."/>
            <person name="Upcroft J.A."/>
            <person name="Upcroft P."/>
            <person name="White O."/>
            <person name="Salzberg S.L."/>
            <person name="Tang P."/>
            <person name="Chiu C.-H."/>
            <person name="Lee Y.-S."/>
            <person name="Embley T.M."/>
            <person name="Coombs G.H."/>
            <person name="Mottram J.C."/>
            <person name="Tachezy J."/>
            <person name="Fraser-Liggett C.M."/>
            <person name="Johnson P.J."/>
        </authorList>
    </citation>
    <scope>NUCLEOTIDE SEQUENCE [LARGE SCALE GENOMIC DNA]</scope>
    <source>
        <strain evidence="4">G3</strain>
    </source>
</reference>
<protein>
    <submittedName>
        <fullName evidence="4">KE2 family protein</fullName>
    </submittedName>
</protein>
<evidence type="ECO:0000256" key="3">
    <source>
        <dbReference type="SAM" id="Coils"/>
    </source>
</evidence>
<dbReference type="KEGG" id="tva:4758258"/>
<dbReference type="GO" id="GO:0005737">
    <property type="term" value="C:cytoplasm"/>
    <property type="evidence" value="ECO:0000318"/>
    <property type="project" value="GO_Central"/>
</dbReference>
<proteinExistence type="inferred from homology"/>
<dbReference type="GO" id="GO:0006457">
    <property type="term" value="P:protein folding"/>
    <property type="evidence" value="ECO:0000318"/>
    <property type="project" value="GO_Central"/>
</dbReference>
<dbReference type="EMBL" id="DS113601">
    <property type="protein sequence ID" value="EAY00434.1"/>
    <property type="molecule type" value="Genomic_DNA"/>
</dbReference>
<dbReference type="VEuPathDB" id="TrichDB:TVAG_084710"/>
<feature type="coiled-coil region" evidence="3">
    <location>
        <begin position="66"/>
        <end position="100"/>
    </location>
</feature>
<evidence type="ECO:0000256" key="2">
    <source>
        <dbReference type="ARBA" id="ARBA00023186"/>
    </source>
</evidence>
<gene>
    <name evidence="4" type="ORF">TVAG_084710</name>
</gene>
<dbReference type="Gene3D" id="1.10.287.370">
    <property type="match status" value="1"/>
</dbReference>
<evidence type="ECO:0000313" key="4">
    <source>
        <dbReference type="EMBL" id="EAY00434.1"/>
    </source>
</evidence>
<dbReference type="CDD" id="cd23163">
    <property type="entry name" value="Prefoldin_2"/>
    <property type="match status" value="1"/>
</dbReference>
<dbReference type="FunCoup" id="A2F3R2">
    <property type="interactions" value="575"/>
</dbReference>
<comment type="similarity">
    <text evidence="1">Belongs to the prefoldin subunit beta family.</text>
</comment>
<evidence type="ECO:0000313" key="5">
    <source>
        <dbReference type="Proteomes" id="UP000001542"/>
    </source>
</evidence>
<organism evidence="4 5">
    <name type="scientific">Trichomonas vaginalis (strain ATCC PRA-98 / G3)</name>
    <dbReference type="NCBI Taxonomy" id="412133"/>
    <lineage>
        <taxon>Eukaryota</taxon>
        <taxon>Metamonada</taxon>
        <taxon>Parabasalia</taxon>
        <taxon>Trichomonadida</taxon>
        <taxon>Trichomonadidae</taxon>
        <taxon>Trichomonas</taxon>
    </lineage>
</organism>
<sequence>MTMSLGERFSYLRQELKELQAKEIQLELDLQRHERVLETIANLEPGRKCFRLVGEVLVQSTVGEVRPTLKEQIENLKEAVAQYTQNVELKEKEIQKFQEDNKIQFASVNQLQERAKEN</sequence>
<dbReference type="STRING" id="5722.A2F3R2"/>
<dbReference type="InterPro" id="IPR009053">
    <property type="entry name" value="Prefoldin"/>
</dbReference>
<keyword evidence="3" id="KW-0175">Coiled coil</keyword>
<dbReference type="OrthoDB" id="29646at2759"/>
<accession>A2F3R2</accession>
<evidence type="ECO:0000256" key="1">
    <source>
        <dbReference type="ARBA" id="ARBA00008045"/>
    </source>
</evidence>
<keyword evidence="5" id="KW-1185">Reference proteome</keyword>
<dbReference type="GO" id="GO:0044183">
    <property type="term" value="F:protein folding chaperone"/>
    <property type="evidence" value="ECO:0000318"/>
    <property type="project" value="GO_Central"/>
</dbReference>
<reference evidence="4" key="1">
    <citation type="submission" date="2006-10" db="EMBL/GenBank/DDBJ databases">
        <authorList>
            <person name="Amadeo P."/>
            <person name="Zhao Q."/>
            <person name="Wortman J."/>
            <person name="Fraser-Liggett C."/>
            <person name="Carlton J."/>
        </authorList>
    </citation>
    <scope>NUCLEOTIDE SEQUENCE</scope>
    <source>
        <strain evidence="4">G3</strain>
    </source>
</reference>
<name>A2F3R2_TRIV3</name>
<dbReference type="InterPro" id="IPR002777">
    <property type="entry name" value="PFD_beta-like"/>
</dbReference>
<dbReference type="InterPro" id="IPR027235">
    <property type="entry name" value="PFD2"/>
</dbReference>
<dbReference type="InParanoid" id="A2F3R2"/>
<dbReference type="VEuPathDB" id="TrichDB:TVAGG3_1040010"/>